<comment type="subcellular location">
    <subcellularLocation>
        <location evidence="11">Cytoplasm</location>
    </subcellularLocation>
</comment>
<evidence type="ECO:0000256" key="7">
    <source>
        <dbReference type="ARBA" id="ARBA00022777"/>
    </source>
</evidence>
<dbReference type="EC" id="2.7.4.6" evidence="11"/>
<dbReference type="CDD" id="cd04413">
    <property type="entry name" value="NDPk_I"/>
    <property type="match status" value="1"/>
</dbReference>
<keyword evidence="16" id="KW-1185">Reference proteome</keyword>
<evidence type="ECO:0000256" key="13">
    <source>
        <dbReference type="RuleBase" id="RU004011"/>
    </source>
</evidence>
<keyword evidence="10 11" id="KW-0546">Nucleotide metabolism</keyword>
<evidence type="ECO:0000256" key="1">
    <source>
        <dbReference type="ARBA" id="ARBA00001946"/>
    </source>
</evidence>
<feature type="binding site" evidence="11 12">
    <location>
        <position position="11"/>
    </location>
    <ligand>
        <name>ATP</name>
        <dbReference type="ChEBI" id="CHEBI:30616"/>
    </ligand>
</feature>
<dbReference type="PANTHER" id="PTHR46161">
    <property type="entry name" value="NUCLEOSIDE DIPHOSPHATE KINASE"/>
    <property type="match status" value="1"/>
</dbReference>
<evidence type="ECO:0000256" key="6">
    <source>
        <dbReference type="ARBA" id="ARBA00022741"/>
    </source>
</evidence>
<keyword evidence="8 11" id="KW-0067">ATP-binding</keyword>
<dbReference type="SUPFAM" id="SSF54919">
    <property type="entry name" value="Nucleoside diphosphate kinase, NDK"/>
    <property type="match status" value="1"/>
</dbReference>
<dbReference type="Gene3D" id="3.30.70.141">
    <property type="entry name" value="Nucleoside diphosphate kinase-like domain"/>
    <property type="match status" value="1"/>
</dbReference>
<evidence type="ECO:0000256" key="11">
    <source>
        <dbReference type="HAMAP-Rule" id="MF_00451"/>
    </source>
</evidence>
<keyword evidence="3 11" id="KW-0597">Phosphoprotein</keyword>
<dbReference type="GO" id="GO:0006228">
    <property type="term" value="P:UTP biosynthetic process"/>
    <property type="evidence" value="ECO:0007669"/>
    <property type="project" value="UniProtKB-UniRule"/>
</dbReference>
<keyword evidence="7 11" id="KW-0418">Kinase</keyword>
<evidence type="ECO:0000256" key="10">
    <source>
        <dbReference type="ARBA" id="ARBA00023080"/>
    </source>
</evidence>
<dbReference type="PANTHER" id="PTHR46161:SF3">
    <property type="entry name" value="NUCLEOSIDE DIPHOSPHATE KINASE DDB_G0292928-RELATED"/>
    <property type="match status" value="1"/>
</dbReference>
<dbReference type="InterPro" id="IPR034907">
    <property type="entry name" value="NDK-like_dom"/>
</dbReference>
<keyword evidence="9 11" id="KW-0460">Magnesium</keyword>
<keyword evidence="5 11" id="KW-0479">Metal-binding</keyword>
<feature type="domain" description="Nucleoside diphosphate kinase-like" evidence="14">
    <location>
        <begin position="3"/>
        <end position="140"/>
    </location>
</feature>
<comment type="function">
    <text evidence="11">Major role in the synthesis of nucleoside triphosphates other than ATP. The ATP gamma phosphate is transferred to the NDP beta phosphate via a ping-pong mechanism, using a phosphorylated active-site intermediate.</text>
</comment>
<evidence type="ECO:0000259" key="14">
    <source>
        <dbReference type="SMART" id="SM00562"/>
    </source>
</evidence>
<feature type="binding site" evidence="11 12">
    <location>
        <position position="87"/>
    </location>
    <ligand>
        <name>ATP</name>
        <dbReference type="ChEBI" id="CHEBI:30616"/>
    </ligand>
</feature>
<dbReference type="Pfam" id="PF00334">
    <property type="entry name" value="NDK"/>
    <property type="match status" value="1"/>
</dbReference>
<dbReference type="RefSeq" id="WP_309939597.1">
    <property type="nucleotide sequence ID" value="NZ_AP025305.1"/>
</dbReference>
<feature type="binding site" evidence="11 12">
    <location>
        <position position="59"/>
    </location>
    <ligand>
        <name>ATP</name>
        <dbReference type="ChEBI" id="CHEBI:30616"/>
    </ligand>
</feature>
<evidence type="ECO:0000256" key="3">
    <source>
        <dbReference type="ARBA" id="ARBA00022553"/>
    </source>
</evidence>
<dbReference type="InterPro" id="IPR036850">
    <property type="entry name" value="NDK-like_dom_sf"/>
</dbReference>
<dbReference type="FunFam" id="3.30.70.141:FF:000017">
    <property type="entry name" value="Nucleoside diphosphate kinase"/>
    <property type="match status" value="1"/>
</dbReference>
<dbReference type="SMART" id="SM00562">
    <property type="entry name" value="NDK"/>
    <property type="match status" value="1"/>
</dbReference>
<comment type="catalytic activity">
    <reaction evidence="11">
        <text>a 2'-deoxyribonucleoside 5'-diphosphate + ATP = a 2'-deoxyribonucleoside 5'-triphosphate + ADP</text>
        <dbReference type="Rhea" id="RHEA:44640"/>
        <dbReference type="ChEBI" id="CHEBI:30616"/>
        <dbReference type="ChEBI" id="CHEBI:61560"/>
        <dbReference type="ChEBI" id="CHEBI:73316"/>
        <dbReference type="ChEBI" id="CHEBI:456216"/>
        <dbReference type="EC" id="2.7.4.6"/>
    </reaction>
</comment>
<keyword evidence="6 11" id="KW-0547">Nucleotide-binding</keyword>
<dbReference type="Proteomes" id="UP001185092">
    <property type="component" value="Unassembled WGS sequence"/>
</dbReference>
<dbReference type="GO" id="GO:0005524">
    <property type="term" value="F:ATP binding"/>
    <property type="evidence" value="ECO:0007669"/>
    <property type="project" value="UniProtKB-UniRule"/>
</dbReference>
<gene>
    <name evidence="11" type="primary">ndk</name>
    <name evidence="15" type="ORF">HNQ88_002859</name>
</gene>
<comment type="cofactor">
    <cofactor evidence="1 11">
        <name>Mg(2+)</name>
        <dbReference type="ChEBI" id="CHEBI:18420"/>
    </cofactor>
</comment>
<dbReference type="GO" id="GO:0006241">
    <property type="term" value="P:CTP biosynthetic process"/>
    <property type="evidence" value="ECO:0007669"/>
    <property type="project" value="UniProtKB-UniRule"/>
</dbReference>
<evidence type="ECO:0000256" key="2">
    <source>
        <dbReference type="ARBA" id="ARBA00008142"/>
    </source>
</evidence>
<comment type="catalytic activity">
    <reaction evidence="11">
        <text>a ribonucleoside 5'-diphosphate + ATP = a ribonucleoside 5'-triphosphate + ADP</text>
        <dbReference type="Rhea" id="RHEA:18113"/>
        <dbReference type="ChEBI" id="CHEBI:30616"/>
        <dbReference type="ChEBI" id="CHEBI:57930"/>
        <dbReference type="ChEBI" id="CHEBI:61557"/>
        <dbReference type="ChEBI" id="CHEBI:456216"/>
        <dbReference type="EC" id="2.7.4.6"/>
    </reaction>
</comment>
<dbReference type="GO" id="GO:0004550">
    <property type="term" value="F:nucleoside diphosphate kinase activity"/>
    <property type="evidence" value="ECO:0007669"/>
    <property type="project" value="UniProtKB-UniRule"/>
</dbReference>
<dbReference type="NCBIfam" id="NF001908">
    <property type="entry name" value="PRK00668.1"/>
    <property type="match status" value="1"/>
</dbReference>
<comment type="subunit">
    <text evidence="11">Homotetramer.</text>
</comment>
<organism evidence="15 16">
    <name type="scientific">Aureibacter tunicatorum</name>
    <dbReference type="NCBI Taxonomy" id="866807"/>
    <lineage>
        <taxon>Bacteria</taxon>
        <taxon>Pseudomonadati</taxon>
        <taxon>Bacteroidota</taxon>
        <taxon>Cytophagia</taxon>
        <taxon>Cytophagales</taxon>
        <taxon>Persicobacteraceae</taxon>
        <taxon>Aureibacter</taxon>
    </lineage>
</organism>
<dbReference type="EMBL" id="JAVDQD010000003">
    <property type="protein sequence ID" value="MDR6239811.1"/>
    <property type="molecule type" value="Genomic_DNA"/>
</dbReference>
<feature type="binding site" evidence="11 12">
    <location>
        <position position="93"/>
    </location>
    <ligand>
        <name>ATP</name>
        <dbReference type="ChEBI" id="CHEBI:30616"/>
    </ligand>
</feature>
<accession>A0AAE3XL14</accession>
<sequence>MKGNITFTILKPDAVKNQNIGNILADINAGGFRIVGMKYTRLRREEAEAFYGIHRERPFFKDLVDFMTSGPIVVAVLEKENAVEEFRTLIGNTDPQKADEGTIRAKYAKSIDANAVHGSDSDENARLESSFFFAQSELFTEEGGVQISYPQQVEAI</sequence>
<name>A0AAE3XL14_9BACT</name>
<comment type="caution">
    <text evidence="15">The sequence shown here is derived from an EMBL/GenBank/DDBJ whole genome shotgun (WGS) entry which is preliminary data.</text>
</comment>
<dbReference type="PRINTS" id="PR01243">
    <property type="entry name" value="NUCDPKINASE"/>
</dbReference>
<evidence type="ECO:0000256" key="4">
    <source>
        <dbReference type="ARBA" id="ARBA00022679"/>
    </source>
</evidence>
<reference evidence="15" key="1">
    <citation type="submission" date="2023-07" db="EMBL/GenBank/DDBJ databases">
        <title>Genomic Encyclopedia of Type Strains, Phase IV (KMG-IV): sequencing the most valuable type-strain genomes for metagenomic binning, comparative biology and taxonomic classification.</title>
        <authorList>
            <person name="Goeker M."/>
        </authorList>
    </citation>
    <scope>NUCLEOTIDE SEQUENCE</scope>
    <source>
        <strain evidence="15">DSM 26174</strain>
    </source>
</reference>
<feature type="binding site" evidence="11 12">
    <location>
        <position position="104"/>
    </location>
    <ligand>
        <name>ATP</name>
        <dbReference type="ChEBI" id="CHEBI:30616"/>
    </ligand>
</feature>
<protein>
    <recommendedName>
        <fullName evidence="11">Nucleoside diphosphate kinase</fullName>
        <shortName evidence="11">NDK</shortName>
        <shortName evidence="11">NDP kinase</shortName>
        <ecNumber evidence="11">2.7.4.6</ecNumber>
    </recommendedName>
    <alternativeName>
        <fullName evidence="11">Nucleoside-2-P kinase</fullName>
    </alternativeName>
</protein>
<proteinExistence type="inferred from homology"/>
<feature type="binding site" evidence="11 12">
    <location>
        <position position="114"/>
    </location>
    <ligand>
        <name>ATP</name>
        <dbReference type="ChEBI" id="CHEBI:30616"/>
    </ligand>
</feature>
<feature type="active site" description="Pros-phosphohistidine intermediate" evidence="11 12">
    <location>
        <position position="117"/>
    </location>
</feature>
<dbReference type="PROSITE" id="PS51374">
    <property type="entry name" value="NDPK_LIKE"/>
    <property type="match status" value="1"/>
</dbReference>
<dbReference type="GO" id="GO:0006183">
    <property type="term" value="P:GTP biosynthetic process"/>
    <property type="evidence" value="ECO:0007669"/>
    <property type="project" value="UniProtKB-UniRule"/>
</dbReference>
<dbReference type="InterPro" id="IPR001564">
    <property type="entry name" value="Nucleoside_diP_kinase"/>
</dbReference>
<comment type="similarity">
    <text evidence="2 11 12 13">Belongs to the NDK family.</text>
</comment>
<keyword evidence="11" id="KW-0963">Cytoplasm</keyword>
<evidence type="ECO:0000313" key="15">
    <source>
        <dbReference type="EMBL" id="MDR6239811.1"/>
    </source>
</evidence>
<dbReference type="GO" id="GO:0046872">
    <property type="term" value="F:metal ion binding"/>
    <property type="evidence" value="ECO:0007669"/>
    <property type="project" value="UniProtKB-KW"/>
</dbReference>
<evidence type="ECO:0000313" key="16">
    <source>
        <dbReference type="Proteomes" id="UP001185092"/>
    </source>
</evidence>
<evidence type="ECO:0000256" key="5">
    <source>
        <dbReference type="ARBA" id="ARBA00022723"/>
    </source>
</evidence>
<dbReference type="AlphaFoldDB" id="A0AAE3XL14"/>
<keyword evidence="4 11" id="KW-0808">Transferase</keyword>
<dbReference type="HAMAP" id="MF_00451">
    <property type="entry name" value="NDP_kinase"/>
    <property type="match status" value="1"/>
</dbReference>
<evidence type="ECO:0000256" key="8">
    <source>
        <dbReference type="ARBA" id="ARBA00022840"/>
    </source>
</evidence>
<evidence type="ECO:0000256" key="9">
    <source>
        <dbReference type="ARBA" id="ARBA00022842"/>
    </source>
</evidence>
<dbReference type="GO" id="GO:0005737">
    <property type="term" value="C:cytoplasm"/>
    <property type="evidence" value="ECO:0007669"/>
    <property type="project" value="UniProtKB-SubCell"/>
</dbReference>
<evidence type="ECO:0000256" key="12">
    <source>
        <dbReference type="PROSITE-ProRule" id="PRU00706"/>
    </source>
</evidence>